<dbReference type="Pfam" id="PF00933">
    <property type="entry name" value="Glyco_hydro_3"/>
    <property type="match status" value="1"/>
</dbReference>
<comment type="subcellular location">
    <subcellularLocation>
        <location evidence="2">Secreted</location>
    </subcellularLocation>
</comment>
<dbReference type="InterPro" id="IPR050288">
    <property type="entry name" value="Cellulose_deg_GH3"/>
</dbReference>
<evidence type="ECO:0000313" key="17">
    <source>
        <dbReference type="Proteomes" id="UP000285146"/>
    </source>
</evidence>
<keyword evidence="12 13" id="KW-0624">Polysaccharide degradation</keyword>
<evidence type="ECO:0000256" key="10">
    <source>
        <dbReference type="ARBA" id="ARBA00023277"/>
    </source>
</evidence>
<dbReference type="GO" id="GO:0005576">
    <property type="term" value="C:extracellular region"/>
    <property type="evidence" value="ECO:0007669"/>
    <property type="project" value="UniProtKB-SubCell"/>
</dbReference>
<dbReference type="PANTHER" id="PTHR42715:SF5">
    <property type="entry name" value="BETA-GLUCOSIDASE M-RELATED"/>
    <property type="match status" value="1"/>
</dbReference>
<evidence type="ECO:0000256" key="1">
    <source>
        <dbReference type="ARBA" id="ARBA00000448"/>
    </source>
</evidence>
<dbReference type="PROSITE" id="PS00775">
    <property type="entry name" value="GLYCOSYL_HYDROL_F3"/>
    <property type="match status" value="1"/>
</dbReference>
<dbReference type="Gene3D" id="2.60.40.10">
    <property type="entry name" value="Immunoglobulins"/>
    <property type="match status" value="1"/>
</dbReference>
<evidence type="ECO:0000256" key="9">
    <source>
        <dbReference type="ARBA" id="ARBA00023180"/>
    </source>
</evidence>
<evidence type="ECO:0000256" key="3">
    <source>
        <dbReference type="ARBA" id="ARBA00004987"/>
    </source>
</evidence>
<comment type="caution">
    <text evidence="16">The sequence shown here is derived from an EMBL/GenBank/DDBJ whole genome shotgun (WGS) entry which is preliminary data.</text>
</comment>
<dbReference type="InterPro" id="IPR001764">
    <property type="entry name" value="Glyco_hydro_3_N"/>
</dbReference>
<gene>
    <name evidence="16" type="ORF">VPNG_00850</name>
</gene>
<dbReference type="Pfam" id="PF01915">
    <property type="entry name" value="Glyco_hydro_3_C"/>
    <property type="match status" value="1"/>
</dbReference>
<protein>
    <recommendedName>
        <fullName evidence="13">beta-glucosidase</fullName>
        <ecNumber evidence="13">3.2.1.21</ecNumber>
    </recommendedName>
</protein>
<dbReference type="InterPro" id="IPR026891">
    <property type="entry name" value="Fn3-like"/>
</dbReference>
<dbReference type="GO" id="GO:0008422">
    <property type="term" value="F:beta-glucosidase activity"/>
    <property type="evidence" value="ECO:0007669"/>
    <property type="project" value="UniProtKB-EC"/>
</dbReference>
<dbReference type="Gene3D" id="3.40.50.1700">
    <property type="entry name" value="Glycoside hydrolase family 3 C-terminal domain"/>
    <property type="match status" value="1"/>
</dbReference>
<comment type="similarity">
    <text evidence="4 13">Belongs to the glycosyl hydrolase 3 family.</text>
</comment>
<reference evidence="16 17" key="1">
    <citation type="submission" date="2015-09" db="EMBL/GenBank/DDBJ databases">
        <title>Host preference determinants of Valsa canker pathogens revealed by comparative genomics.</title>
        <authorList>
            <person name="Yin Z."/>
            <person name="Huang L."/>
        </authorList>
    </citation>
    <scope>NUCLEOTIDE SEQUENCE [LARGE SCALE GENOMIC DNA]</scope>
    <source>
        <strain evidence="16 17">SXYLt</strain>
    </source>
</reference>
<dbReference type="UniPathway" id="UPA00696"/>
<dbReference type="Pfam" id="PF14310">
    <property type="entry name" value="Fn3-like"/>
    <property type="match status" value="1"/>
</dbReference>
<dbReference type="OrthoDB" id="416222at2759"/>
<evidence type="ECO:0000256" key="7">
    <source>
        <dbReference type="ARBA" id="ARBA00022801"/>
    </source>
</evidence>
<dbReference type="InterPro" id="IPR017853">
    <property type="entry name" value="GH"/>
</dbReference>
<sequence length="772" mass="83891">MQVKIILLTLLEAGLLAAQSNDTSSIPSEVPFYGLSPPVYPAPVGEGSTSPSWAAAYKRARTLVSQMTLDEKNNLTRGYTGSCVGNTGSVERLGVPALCFGDSTDGLRGATGVSAFPAGIHLAATFDKQLFYGYGEALGQQYYAKGINVALGPVAGPLGHTARGGRNFEGLSSDPYLAAIGMGAVTKGIQSAGVIATPKHFLFNEQEYRRLPSDLGQSISANVDDRTLHELYAFPFANALREGAGSVLCSYNRANQSYACQNSKLLNGILKTELGFEGFVLSDWTGQQSGVASANAGLDVVMPDGGYWGANLTEAVKNGSVTTDRFDDMATRVLASWYYLHQQYTYPKTENYASTKKQWTVNAQQENHINLIREIGSAGLVLAKNTNNTLPLKDPNFLAVYGYDATNKANPWTNPSRYGGGYEVNFGWSTFNGTLVTGGGSGSNTPPYIVDPFTAIQERVRKNRGTLRWDFWTENPSPAYFNAEHCLVFINAYSSEAFDRTTLKDEFSDNLVKNTAANCSSTIVVIHHAGIRVVDEWINNPNVTAVLFAGVPGQEAGNSVADVLFGDVNPSGRFPYTVAKSESDYGDLLNSSISDEYFPAVEFTEGLYIDYRRFDKEGIEPQYEFGYGLSYTTFEYSDLSSSIVGKVDNETFDAYPDPDVAIVQGGHPELWDVLAVVKATVSNSGDVDGSEVPQLYISIPVDDTPERQLRGFERVGPLAPGQSREVGFELTRRDLSTWDVVAQQWRLAKGEYGVYVGASSRDFRLNGTFTIE</sequence>
<accession>A0A423XN34</accession>
<evidence type="ECO:0000313" key="16">
    <source>
        <dbReference type="EMBL" id="ROW17646.1"/>
    </source>
</evidence>
<feature type="domain" description="Fibronectin type III-like" evidence="15">
    <location>
        <begin position="691"/>
        <end position="760"/>
    </location>
</feature>
<keyword evidence="6 14" id="KW-0732">Signal</keyword>
<dbReference type="PRINTS" id="PR00133">
    <property type="entry name" value="GLHYDRLASE3"/>
</dbReference>
<keyword evidence="8" id="KW-0136">Cellulose degradation</keyword>
<comment type="catalytic activity">
    <reaction evidence="1 13">
        <text>Hydrolysis of terminal, non-reducing beta-D-glucosyl residues with release of beta-D-glucose.</text>
        <dbReference type="EC" id="3.2.1.21"/>
    </reaction>
</comment>
<dbReference type="STRING" id="1230097.A0A423XN34"/>
<keyword evidence="17" id="KW-1185">Reference proteome</keyword>
<evidence type="ECO:0000256" key="12">
    <source>
        <dbReference type="ARBA" id="ARBA00023326"/>
    </source>
</evidence>
<dbReference type="EMBL" id="LKEB01000002">
    <property type="protein sequence ID" value="ROW17646.1"/>
    <property type="molecule type" value="Genomic_DNA"/>
</dbReference>
<keyword evidence="11 13" id="KW-0326">Glycosidase</keyword>
<comment type="pathway">
    <text evidence="3 13">Glycan metabolism; cellulose degradation.</text>
</comment>
<keyword evidence="5" id="KW-0964">Secreted</keyword>
<keyword evidence="10 13" id="KW-0119">Carbohydrate metabolism</keyword>
<dbReference type="SUPFAM" id="SSF51445">
    <property type="entry name" value="(Trans)glycosidases"/>
    <property type="match status" value="1"/>
</dbReference>
<dbReference type="SUPFAM" id="SSF52279">
    <property type="entry name" value="Beta-D-glucan exohydrolase, C-terminal domain"/>
    <property type="match status" value="1"/>
</dbReference>
<dbReference type="PANTHER" id="PTHR42715">
    <property type="entry name" value="BETA-GLUCOSIDASE"/>
    <property type="match status" value="1"/>
</dbReference>
<dbReference type="InterPro" id="IPR002772">
    <property type="entry name" value="Glyco_hydro_3_C"/>
</dbReference>
<keyword evidence="7 13" id="KW-0378">Hydrolase</keyword>
<evidence type="ECO:0000256" key="5">
    <source>
        <dbReference type="ARBA" id="ARBA00022525"/>
    </source>
</evidence>
<evidence type="ECO:0000256" key="2">
    <source>
        <dbReference type="ARBA" id="ARBA00004613"/>
    </source>
</evidence>
<organism evidence="16 17">
    <name type="scientific">Cytospora leucostoma</name>
    <dbReference type="NCBI Taxonomy" id="1230097"/>
    <lineage>
        <taxon>Eukaryota</taxon>
        <taxon>Fungi</taxon>
        <taxon>Dikarya</taxon>
        <taxon>Ascomycota</taxon>
        <taxon>Pezizomycotina</taxon>
        <taxon>Sordariomycetes</taxon>
        <taxon>Sordariomycetidae</taxon>
        <taxon>Diaporthales</taxon>
        <taxon>Cytosporaceae</taxon>
        <taxon>Cytospora</taxon>
    </lineage>
</organism>
<dbReference type="InParanoid" id="A0A423XN34"/>
<proteinExistence type="inferred from homology"/>
<dbReference type="AlphaFoldDB" id="A0A423XN34"/>
<dbReference type="FunFam" id="3.20.20.300:FF:000002">
    <property type="entry name" value="Probable beta-glucosidase"/>
    <property type="match status" value="1"/>
</dbReference>
<evidence type="ECO:0000256" key="6">
    <source>
        <dbReference type="ARBA" id="ARBA00022729"/>
    </source>
</evidence>
<dbReference type="InterPro" id="IPR036962">
    <property type="entry name" value="Glyco_hydro_3_N_sf"/>
</dbReference>
<dbReference type="InterPro" id="IPR013783">
    <property type="entry name" value="Ig-like_fold"/>
</dbReference>
<feature type="chain" id="PRO_5019125020" description="beta-glucosidase" evidence="14">
    <location>
        <begin position="19"/>
        <end position="772"/>
    </location>
</feature>
<evidence type="ECO:0000256" key="13">
    <source>
        <dbReference type="RuleBase" id="RU361161"/>
    </source>
</evidence>
<keyword evidence="9" id="KW-0325">Glycoprotein</keyword>
<evidence type="ECO:0000259" key="15">
    <source>
        <dbReference type="SMART" id="SM01217"/>
    </source>
</evidence>
<dbReference type="InterPro" id="IPR036881">
    <property type="entry name" value="Glyco_hydro_3_C_sf"/>
</dbReference>
<feature type="signal peptide" evidence="14">
    <location>
        <begin position="1"/>
        <end position="18"/>
    </location>
</feature>
<dbReference type="FunFam" id="2.60.40.10:FF:000757">
    <property type="entry name" value="Beta-glucosidase G"/>
    <property type="match status" value="1"/>
</dbReference>
<evidence type="ECO:0000256" key="8">
    <source>
        <dbReference type="ARBA" id="ARBA00023001"/>
    </source>
</evidence>
<dbReference type="InterPro" id="IPR019800">
    <property type="entry name" value="Glyco_hydro_3_AS"/>
</dbReference>
<dbReference type="SMART" id="SM01217">
    <property type="entry name" value="Fn3_like"/>
    <property type="match status" value="1"/>
</dbReference>
<name>A0A423XN34_9PEZI</name>
<dbReference type="Proteomes" id="UP000285146">
    <property type="component" value="Unassembled WGS sequence"/>
</dbReference>
<dbReference type="GO" id="GO:0030245">
    <property type="term" value="P:cellulose catabolic process"/>
    <property type="evidence" value="ECO:0007669"/>
    <property type="project" value="UniProtKB-UniPathway"/>
</dbReference>
<dbReference type="EC" id="3.2.1.21" evidence="13"/>
<evidence type="ECO:0000256" key="4">
    <source>
        <dbReference type="ARBA" id="ARBA00005336"/>
    </source>
</evidence>
<evidence type="ECO:0000256" key="14">
    <source>
        <dbReference type="SAM" id="SignalP"/>
    </source>
</evidence>
<evidence type="ECO:0000256" key="11">
    <source>
        <dbReference type="ARBA" id="ARBA00023295"/>
    </source>
</evidence>
<dbReference type="Gene3D" id="3.20.20.300">
    <property type="entry name" value="Glycoside hydrolase, family 3, N-terminal domain"/>
    <property type="match status" value="1"/>
</dbReference>